<dbReference type="Pfam" id="PF20026">
    <property type="entry name" value="DUF6434"/>
    <property type="match status" value="1"/>
</dbReference>
<name>A0ABS2SPT6_9BACI</name>
<protein>
    <recommendedName>
        <fullName evidence="2">DUF6434 domain-containing protein</fullName>
    </recommendedName>
</protein>
<gene>
    <name evidence="3" type="ORF">JOC54_000051</name>
</gene>
<sequence>MRPPLHRELNIESFRAYYWLKKELQHFCREISASAGGSKEELTDRIDYYLRTGELKEPIRRVQLKNDQRKPLSLETIIGENHRCTQEVRAFFTAIIPTFHFSTHIQHYLKTNPTKTYNDVRLEWYAEKARKKNPLYRRDIPKQFEYNQFIRDYFADAHNKGKTRSDAIKAWTERKQQPGSNQYRKEEYDVQSDSF</sequence>
<evidence type="ECO:0000256" key="1">
    <source>
        <dbReference type="SAM" id="MobiDB-lite"/>
    </source>
</evidence>
<dbReference type="InterPro" id="IPR045492">
    <property type="entry name" value="DUF6434"/>
</dbReference>
<comment type="caution">
    <text evidence="3">The sequence shown here is derived from an EMBL/GenBank/DDBJ whole genome shotgun (WGS) entry which is preliminary data.</text>
</comment>
<feature type="region of interest" description="Disordered" evidence="1">
    <location>
        <begin position="172"/>
        <end position="195"/>
    </location>
</feature>
<dbReference type="RefSeq" id="WP_204463535.1">
    <property type="nucleotide sequence ID" value="NZ_JAFBCV010000001.1"/>
</dbReference>
<dbReference type="Pfam" id="PF18953">
    <property type="entry name" value="SAP_new25"/>
    <property type="match status" value="1"/>
</dbReference>
<keyword evidence="4" id="KW-1185">Reference proteome</keyword>
<feature type="domain" description="DUF6434" evidence="2">
    <location>
        <begin position="69"/>
        <end position="125"/>
    </location>
</feature>
<organism evidence="3 4">
    <name type="scientific">Shouchella xiaoxiensis</name>
    <dbReference type="NCBI Taxonomy" id="766895"/>
    <lineage>
        <taxon>Bacteria</taxon>
        <taxon>Bacillati</taxon>
        <taxon>Bacillota</taxon>
        <taxon>Bacilli</taxon>
        <taxon>Bacillales</taxon>
        <taxon>Bacillaceae</taxon>
        <taxon>Shouchella</taxon>
    </lineage>
</organism>
<dbReference type="Proteomes" id="UP001179280">
    <property type="component" value="Unassembled WGS sequence"/>
</dbReference>
<evidence type="ECO:0000313" key="4">
    <source>
        <dbReference type="Proteomes" id="UP001179280"/>
    </source>
</evidence>
<evidence type="ECO:0000259" key="2">
    <source>
        <dbReference type="Pfam" id="PF20026"/>
    </source>
</evidence>
<proteinExistence type="predicted"/>
<reference evidence="3" key="1">
    <citation type="submission" date="2021-01" db="EMBL/GenBank/DDBJ databases">
        <title>Genomic Encyclopedia of Type Strains, Phase IV (KMG-IV): sequencing the most valuable type-strain genomes for metagenomic binning, comparative biology and taxonomic classification.</title>
        <authorList>
            <person name="Goeker M."/>
        </authorList>
    </citation>
    <scope>NUCLEOTIDE SEQUENCE</scope>
    <source>
        <strain evidence="3">DSM 21943</strain>
    </source>
</reference>
<dbReference type="EMBL" id="JAFBCV010000001">
    <property type="protein sequence ID" value="MBM7836820.1"/>
    <property type="molecule type" value="Genomic_DNA"/>
</dbReference>
<accession>A0ABS2SPT6</accession>
<evidence type="ECO:0000313" key="3">
    <source>
        <dbReference type="EMBL" id="MBM7836820.1"/>
    </source>
</evidence>